<evidence type="ECO:0000313" key="3">
    <source>
        <dbReference type="Proteomes" id="UP000248857"/>
    </source>
</evidence>
<dbReference type="InterPro" id="IPR000182">
    <property type="entry name" value="GNAT_dom"/>
</dbReference>
<dbReference type="PANTHER" id="PTHR43328:SF1">
    <property type="entry name" value="N-ACETYLTRANSFERASE DOMAIN-CONTAINING PROTEIN"/>
    <property type="match status" value="1"/>
</dbReference>
<comment type="caution">
    <text evidence="2">The sequence shown here is derived from an EMBL/GenBank/DDBJ whole genome shotgun (WGS) entry which is preliminary data.</text>
</comment>
<feature type="domain" description="N-acetyltransferase" evidence="1">
    <location>
        <begin position="2"/>
        <end position="157"/>
    </location>
</feature>
<keyword evidence="2" id="KW-0012">Acyltransferase</keyword>
<dbReference type="AlphaFoldDB" id="A0A2W1JNB8"/>
<dbReference type="GO" id="GO:0016747">
    <property type="term" value="F:acyltransferase activity, transferring groups other than amino-acyl groups"/>
    <property type="evidence" value="ECO:0007669"/>
    <property type="project" value="InterPro"/>
</dbReference>
<protein>
    <submittedName>
        <fullName evidence="2">Ribosomal-protein-serine acetyltransferase</fullName>
        <ecNumber evidence="2">2.3.1.-</ecNumber>
    </submittedName>
</protein>
<evidence type="ECO:0000313" key="2">
    <source>
        <dbReference type="EMBL" id="PZD74823.1"/>
    </source>
</evidence>
<sequence length="173" mass="19569">MISLRDYTSTDVERLLELANNKRVSQYLVDTFPYPRADAAWWINIGCREKSTITKVIEYKGEFVGSIGLTSQTGWRQHLAEMGYWLGEAYWGQGIATAALQEMTDTAFTLGYRKLYAPVLATNTASMRVLEKCSYRLEGILKSEVLKNDQYFDIHHYARCCSGLIGCVSETGP</sequence>
<dbReference type="RefSeq" id="WP_110984929.1">
    <property type="nucleotide sequence ID" value="NZ_CAWNWM010000002.1"/>
</dbReference>
<dbReference type="CDD" id="cd04301">
    <property type="entry name" value="NAT_SF"/>
    <property type="match status" value="1"/>
</dbReference>
<dbReference type="EC" id="2.3.1.-" evidence="2"/>
<dbReference type="SUPFAM" id="SSF55729">
    <property type="entry name" value="Acyl-CoA N-acyltransferases (Nat)"/>
    <property type="match status" value="1"/>
</dbReference>
<dbReference type="InterPro" id="IPR016181">
    <property type="entry name" value="Acyl_CoA_acyltransferase"/>
</dbReference>
<organism evidence="2 3">
    <name type="scientific">Acaryochloris thomasi RCC1774</name>
    <dbReference type="NCBI Taxonomy" id="1764569"/>
    <lineage>
        <taxon>Bacteria</taxon>
        <taxon>Bacillati</taxon>
        <taxon>Cyanobacteriota</taxon>
        <taxon>Cyanophyceae</taxon>
        <taxon>Acaryochloridales</taxon>
        <taxon>Acaryochloridaceae</taxon>
        <taxon>Acaryochloris</taxon>
        <taxon>Acaryochloris thomasi</taxon>
    </lineage>
</organism>
<dbReference type="EMBL" id="PQWO01000002">
    <property type="protein sequence ID" value="PZD74823.1"/>
    <property type="molecule type" value="Genomic_DNA"/>
</dbReference>
<accession>A0A2W1JNB8</accession>
<dbReference type="Gene3D" id="3.40.630.30">
    <property type="match status" value="1"/>
</dbReference>
<dbReference type="Proteomes" id="UP000248857">
    <property type="component" value="Unassembled WGS sequence"/>
</dbReference>
<dbReference type="PANTHER" id="PTHR43328">
    <property type="entry name" value="ACETYLTRANSFERASE-RELATED"/>
    <property type="match status" value="1"/>
</dbReference>
<dbReference type="Pfam" id="PF13302">
    <property type="entry name" value="Acetyltransf_3"/>
    <property type="match status" value="1"/>
</dbReference>
<reference evidence="2 3" key="1">
    <citation type="journal article" date="2018" name="Sci. Rep.">
        <title>A novel species of the marine cyanobacterium Acaryochloris with a unique pigment content and lifestyle.</title>
        <authorList>
            <person name="Partensky F."/>
            <person name="Six C."/>
            <person name="Ratin M."/>
            <person name="Garczarek L."/>
            <person name="Vaulot D."/>
            <person name="Probert I."/>
            <person name="Calteau A."/>
            <person name="Gourvil P."/>
            <person name="Marie D."/>
            <person name="Grebert T."/>
            <person name="Bouchier C."/>
            <person name="Le Panse S."/>
            <person name="Gachenot M."/>
            <person name="Rodriguez F."/>
            <person name="Garrido J.L."/>
        </authorList>
    </citation>
    <scope>NUCLEOTIDE SEQUENCE [LARGE SCALE GENOMIC DNA]</scope>
    <source>
        <strain evidence="2 3">RCC1774</strain>
    </source>
</reference>
<dbReference type="OrthoDB" id="9785602at2"/>
<keyword evidence="3" id="KW-1185">Reference proteome</keyword>
<dbReference type="PROSITE" id="PS51186">
    <property type="entry name" value="GNAT"/>
    <property type="match status" value="1"/>
</dbReference>
<keyword evidence="2" id="KW-0808">Transferase</keyword>
<name>A0A2W1JNB8_9CYAN</name>
<gene>
    <name evidence="2" type="primary">rimL</name>
    <name evidence="2" type="ORF">C1752_00973</name>
</gene>
<evidence type="ECO:0000259" key="1">
    <source>
        <dbReference type="PROSITE" id="PS51186"/>
    </source>
</evidence>
<proteinExistence type="predicted"/>